<dbReference type="GO" id="GO:1904491">
    <property type="term" value="P:protein localization to ciliary transition zone"/>
    <property type="evidence" value="ECO:0007669"/>
    <property type="project" value="TreeGrafter"/>
</dbReference>
<dbReference type="InterPro" id="IPR029775">
    <property type="entry name" value="NPHP4"/>
</dbReference>
<dbReference type="GO" id="GO:0097730">
    <property type="term" value="C:non-motile cilium"/>
    <property type="evidence" value="ECO:0007669"/>
    <property type="project" value="InterPro"/>
</dbReference>
<dbReference type="GO" id="GO:0035869">
    <property type="term" value="C:ciliary transition zone"/>
    <property type="evidence" value="ECO:0007669"/>
    <property type="project" value="TreeGrafter"/>
</dbReference>
<dbReference type="GO" id="GO:0036064">
    <property type="term" value="C:ciliary basal body"/>
    <property type="evidence" value="ECO:0007669"/>
    <property type="project" value="TreeGrafter"/>
</dbReference>
<dbReference type="PANTHER" id="PTHR31043:SF3">
    <property type="entry name" value="NEPHROCYSTIN-4"/>
    <property type="match status" value="1"/>
</dbReference>
<accession>A0A0N5D7L6</accession>
<name>A0A0N5D7L6_THECL</name>
<proteinExistence type="predicted"/>
<reference evidence="1" key="1">
    <citation type="submission" date="2017-02" db="UniProtKB">
        <authorList>
            <consortium name="WormBaseParasite"/>
        </authorList>
    </citation>
    <scope>IDENTIFICATION</scope>
</reference>
<dbReference type="AlphaFoldDB" id="A0A0N5D7L6"/>
<protein>
    <submittedName>
        <fullName evidence="1">G_PROTEIN_RECEP_F3_4 domain-containing protein</fullName>
    </submittedName>
</protein>
<dbReference type="GO" id="GO:0090090">
    <property type="term" value="P:negative regulation of canonical Wnt signaling pathway"/>
    <property type="evidence" value="ECO:0007669"/>
    <property type="project" value="InterPro"/>
</dbReference>
<evidence type="ECO:0000313" key="1">
    <source>
        <dbReference type="WBParaSite" id="TCLT_0000906701-mRNA-1"/>
    </source>
</evidence>
<dbReference type="OMA" id="HNECNID"/>
<organism evidence="1">
    <name type="scientific">Thelazia callipaeda</name>
    <name type="common">Oriental eyeworm</name>
    <name type="synonym">Parasitic nematode</name>
    <dbReference type="NCBI Taxonomy" id="103827"/>
    <lineage>
        <taxon>Eukaryota</taxon>
        <taxon>Metazoa</taxon>
        <taxon>Ecdysozoa</taxon>
        <taxon>Nematoda</taxon>
        <taxon>Chromadorea</taxon>
        <taxon>Rhabditida</taxon>
        <taxon>Spirurina</taxon>
        <taxon>Spiruromorpha</taxon>
        <taxon>Thelazioidea</taxon>
        <taxon>Thelaziidae</taxon>
        <taxon>Thelazia</taxon>
    </lineage>
</organism>
<dbReference type="GO" id="GO:0097546">
    <property type="term" value="C:ciliary base"/>
    <property type="evidence" value="ECO:0007669"/>
    <property type="project" value="TreeGrafter"/>
</dbReference>
<dbReference type="WBParaSite" id="TCLT_0000906701-mRNA-1">
    <property type="protein sequence ID" value="TCLT_0000906701-mRNA-1"/>
    <property type="gene ID" value="TCLT_0000906701"/>
</dbReference>
<sequence length="499" mass="57251">LKANVFYRIHAYFYDSQQKYFFGKPYYGEWHQYTASTIRFDEPIFYWTSFNDNVDIVLELVESEESLTTSDFFTAAWTSLRLENDGKSIPDRNLDQKSDLKRLPLYLGSPKALLYKDSSAVPWKVAGSLLISSQAYQAMNAVLNFIPDWFMFSRWEDIPGLHLSHNNQLKMAIPKALKSQNLIINELKISFGIDYDKFEQIILHSLNNDRLYRANRSPADINIKSMEVLERRIMIGVHNGLRYVEGPQCMHLNSLNDQVHGFSRITHNTPIIKSESVSCLRDLFMDGSIIMHGVIADPRFAIVFSLDYLVGVYSYDKTIHSSQSVIVSWGAWCPSTTNFKSNNEIRINLFGGPSINPNERLTFRNSLPFHHSLSSSNESAKIQITFTYSEIYQNDNSSHISDYGTKQCGYRPKLAENLKIMKQENRQEDDNHCDKIISSNKKEGANFASLEITNLPMERTSNICRGYLSALSEITFATFKDRNGKKPKIIDINDLPVNI</sequence>
<dbReference type="PANTHER" id="PTHR31043">
    <property type="entry name" value="NEPHROCYSTIN-4"/>
    <property type="match status" value="1"/>
</dbReference>